<accession>A0A2P2PZF6</accession>
<dbReference type="EMBL" id="GGEC01079636">
    <property type="protein sequence ID" value="MBX60120.1"/>
    <property type="molecule type" value="Transcribed_RNA"/>
</dbReference>
<evidence type="ECO:0000313" key="1">
    <source>
        <dbReference type="EMBL" id="MBX60120.1"/>
    </source>
</evidence>
<sequence>MFRACKLREIYYLDPFLFIVFPQKLMEPWLVKWNWDEHI</sequence>
<reference evidence="1" key="1">
    <citation type="submission" date="2018-02" db="EMBL/GenBank/DDBJ databases">
        <title>Rhizophora mucronata_Transcriptome.</title>
        <authorList>
            <person name="Meera S.P."/>
            <person name="Sreeshan A."/>
            <person name="Augustine A."/>
        </authorList>
    </citation>
    <scope>NUCLEOTIDE SEQUENCE</scope>
    <source>
        <tissue evidence="1">Leaf</tissue>
    </source>
</reference>
<name>A0A2P2PZF6_RHIMU</name>
<proteinExistence type="predicted"/>
<protein>
    <submittedName>
        <fullName evidence="1">Uncharacterized protein</fullName>
    </submittedName>
</protein>
<organism evidence="1">
    <name type="scientific">Rhizophora mucronata</name>
    <name type="common">Asiatic mangrove</name>
    <dbReference type="NCBI Taxonomy" id="61149"/>
    <lineage>
        <taxon>Eukaryota</taxon>
        <taxon>Viridiplantae</taxon>
        <taxon>Streptophyta</taxon>
        <taxon>Embryophyta</taxon>
        <taxon>Tracheophyta</taxon>
        <taxon>Spermatophyta</taxon>
        <taxon>Magnoliopsida</taxon>
        <taxon>eudicotyledons</taxon>
        <taxon>Gunneridae</taxon>
        <taxon>Pentapetalae</taxon>
        <taxon>rosids</taxon>
        <taxon>fabids</taxon>
        <taxon>Malpighiales</taxon>
        <taxon>Rhizophoraceae</taxon>
        <taxon>Rhizophora</taxon>
    </lineage>
</organism>
<dbReference type="AlphaFoldDB" id="A0A2P2PZF6"/>